<accession>A0ABC9CZW2</accession>
<dbReference type="Proteomes" id="UP001497457">
    <property type="component" value="Chromosome 30rd"/>
</dbReference>
<keyword evidence="2" id="KW-1185">Reference proteome</keyword>
<gene>
    <name evidence="1" type="ORF">URODEC1_LOCUS80110</name>
</gene>
<organism evidence="1 2">
    <name type="scientific">Urochloa decumbens</name>
    <dbReference type="NCBI Taxonomy" id="240449"/>
    <lineage>
        <taxon>Eukaryota</taxon>
        <taxon>Viridiplantae</taxon>
        <taxon>Streptophyta</taxon>
        <taxon>Embryophyta</taxon>
        <taxon>Tracheophyta</taxon>
        <taxon>Spermatophyta</taxon>
        <taxon>Magnoliopsida</taxon>
        <taxon>Liliopsida</taxon>
        <taxon>Poales</taxon>
        <taxon>Poaceae</taxon>
        <taxon>PACMAD clade</taxon>
        <taxon>Panicoideae</taxon>
        <taxon>Panicodae</taxon>
        <taxon>Paniceae</taxon>
        <taxon>Melinidinae</taxon>
        <taxon>Urochloa</taxon>
    </lineage>
</organism>
<dbReference type="AlphaFoldDB" id="A0ABC9CZW2"/>
<dbReference type="EMBL" id="OZ075140">
    <property type="protein sequence ID" value="CAL5028943.1"/>
    <property type="molecule type" value="Genomic_DNA"/>
</dbReference>
<sequence length="133" mass="14951">MHRHGALDSPDCPFCLGVEEDLRHLFTECPRLTPFWEKVLPGRAPPSCVRDAVESIAGLLSCHSALLGHTAALGVLWIIWKSRNRKVFDGILLDTAAMLVMLFEHLKLWTCRAPRKVDTAPLVDWCQLISHVN</sequence>
<evidence type="ECO:0000313" key="2">
    <source>
        <dbReference type="Proteomes" id="UP001497457"/>
    </source>
</evidence>
<name>A0ABC9CZW2_9POAL</name>
<proteinExistence type="predicted"/>
<reference evidence="1" key="1">
    <citation type="submission" date="2024-10" db="EMBL/GenBank/DDBJ databases">
        <authorList>
            <person name="Ryan C."/>
        </authorList>
    </citation>
    <scope>NUCLEOTIDE SEQUENCE [LARGE SCALE GENOMIC DNA]</scope>
</reference>
<evidence type="ECO:0000313" key="1">
    <source>
        <dbReference type="EMBL" id="CAL5028943.1"/>
    </source>
</evidence>
<protein>
    <recommendedName>
        <fullName evidence="3">Reverse transcriptase zinc-binding domain-containing protein</fullName>
    </recommendedName>
</protein>
<evidence type="ECO:0008006" key="3">
    <source>
        <dbReference type="Google" id="ProtNLM"/>
    </source>
</evidence>